<feature type="domain" description="Lsr2 dimerization" evidence="3">
    <location>
        <begin position="98"/>
        <end position="153"/>
    </location>
</feature>
<dbReference type="AlphaFoldDB" id="A0A852WIL2"/>
<dbReference type="InterPro" id="IPR042261">
    <property type="entry name" value="Lsr2-like_dimerization"/>
</dbReference>
<feature type="domain" description="Lsr2 DNA-binding" evidence="4">
    <location>
        <begin position="173"/>
        <end position="206"/>
    </location>
</feature>
<keyword evidence="6" id="KW-1185">Reference proteome</keyword>
<dbReference type="InterPro" id="IPR055370">
    <property type="entry name" value="Lsr2_DNA-bd"/>
</dbReference>
<dbReference type="Gene3D" id="4.10.320.10">
    <property type="entry name" value="E3-binding domain"/>
    <property type="match status" value="1"/>
</dbReference>
<evidence type="ECO:0000259" key="3">
    <source>
        <dbReference type="Pfam" id="PF11774"/>
    </source>
</evidence>
<dbReference type="InterPro" id="IPR036625">
    <property type="entry name" value="E3-bd_dom_sf"/>
</dbReference>
<accession>A0A852WIL2</accession>
<feature type="region of interest" description="Disordered" evidence="2">
    <location>
        <begin position="205"/>
        <end position="233"/>
    </location>
</feature>
<protein>
    <recommendedName>
        <fullName evidence="7">Lsr2 protein</fullName>
    </recommendedName>
</protein>
<dbReference type="GO" id="GO:0016746">
    <property type="term" value="F:acyltransferase activity"/>
    <property type="evidence" value="ECO:0007669"/>
    <property type="project" value="InterPro"/>
</dbReference>
<keyword evidence="1" id="KW-0238">DNA-binding</keyword>
<dbReference type="Pfam" id="PF23359">
    <property type="entry name" value="Lsr2_DNA-bd"/>
    <property type="match status" value="1"/>
</dbReference>
<reference evidence="5 6" key="1">
    <citation type="submission" date="2020-07" db="EMBL/GenBank/DDBJ databases">
        <title>Sequencing the genomes of 1000 actinobacteria strains.</title>
        <authorList>
            <person name="Klenk H.-P."/>
        </authorList>
    </citation>
    <scope>NUCLEOTIDE SEQUENCE [LARGE SCALE GENOMIC DNA]</scope>
    <source>
        <strain evidence="5 6">DSM 44749</strain>
    </source>
</reference>
<dbReference type="Proteomes" id="UP000549695">
    <property type="component" value="Unassembled WGS sequence"/>
</dbReference>
<proteinExistence type="predicted"/>
<evidence type="ECO:0000259" key="4">
    <source>
        <dbReference type="Pfam" id="PF23359"/>
    </source>
</evidence>
<evidence type="ECO:0000313" key="5">
    <source>
        <dbReference type="EMBL" id="NYG05396.1"/>
    </source>
</evidence>
<dbReference type="Gene3D" id="3.30.60.230">
    <property type="entry name" value="Lsr2, dimerization domain"/>
    <property type="match status" value="1"/>
</dbReference>
<evidence type="ECO:0000313" key="6">
    <source>
        <dbReference type="Proteomes" id="UP000549695"/>
    </source>
</evidence>
<dbReference type="Pfam" id="PF11774">
    <property type="entry name" value="Lsr2"/>
    <property type="match status" value="1"/>
</dbReference>
<gene>
    <name evidence="5" type="ORF">HDA37_005750</name>
</gene>
<evidence type="ECO:0008006" key="7">
    <source>
        <dbReference type="Google" id="ProtNLM"/>
    </source>
</evidence>
<name>A0A852WIL2_PSEA5</name>
<dbReference type="GO" id="GO:0003677">
    <property type="term" value="F:DNA binding"/>
    <property type="evidence" value="ECO:0007669"/>
    <property type="project" value="UniProtKB-KW"/>
</dbReference>
<organism evidence="5 6">
    <name type="scientific">Pseudonocardia alni</name>
    <name type="common">Amycolata alni</name>
    <dbReference type="NCBI Taxonomy" id="33907"/>
    <lineage>
        <taxon>Bacteria</taxon>
        <taxon>Bacillati</taxon>
        <taxon>Actinomycetota</taxon>
        <taxon>Actinomycetes</taxon>
        <taxon>Pseudonocardiales</taxon>
        <taxon>Pseudonocardiaceae</taxon>
        <taxon>Pseudonocardia</taxon>
    </lineage>
</organism>
<evidence type="ECO:0000256" key="1">
    <source>
        <dbReference type="ARBA" id="ARBA00023125"/>
    </source>
</evidence>
<feature type="compositionally biased region" description="Polar residues" evidence="2">
    <location>
        <begin position="224"/>
        <end position="233"/>
    </location>
</feature>
<evidence type="ECO:0000256" key="2">
    <source>
        <dbReference type="SAM" id="MobiDB-lite"/>
    </source>
</evidence>
<dbReference type="EMBL" id="JACCCZ010000002">
    <property type="protein sequence ID" value="NYG05396.1"/>
    <property type="molecule type" value="Genomic_DNA"/>
</dbReference>
<comment type="caution">
    <text evidence="5">The sequence shown here is derived from an EMBL/GenBank/DDBJ whole genome shotgun (WGS) entry which is preliminary data.</text>
</comment>
<dbReference type="InterPro" id="IPR024412">
    <property type="entry name" value="Lsr2_dim_dom"/>
</dbReference>
<sequence length="233" mass="24847">MSDPVIVAGTALSRELQSAFRNACDARRSEWVERENEALTALRILATYLAYHPGSATARAITTTLARTIANPGEGMSPAEHPLPSAPSINTAEGDTVARIETVQLIDDLDGAAADETVAFTLDGKQFEIDLNAGNAATLREKLAPFVYAARTAGGGRRARRREAVAGAGSTEARRHNQAVRVWARENGYAVSERGRIPAEVVEAYRDRDSSTSLSAAEKAAPTTRPQPAQFSG</sequence>